<dbReference type="PANTHER" id="PTHR30069:SF29">
    <property type="entry name" value="HEMOGLOBIN AND HEMOGLOBIN-HAPTOGLOBIN-BINDING PROTEIN 1-RELATED"/>
    <property type="match status" value="1"/>
</dbReference>
<dbReference type="SUPFAM" id="SSF49464">
    <property type="entry name" value="Carboxypeptidase regulatory domain-like"/>
    <property type="match status" value="1"/>
</dbReference>
<keyword evidence="7 10" id="KW-0472">Membrane</keyword>
<dbReference type="InterPro" id="IPR008969">
    <property type="entry name" value="CarboxyPept-like_regulatory"/>
</dbReference>
<comment type="caution">
    <text evidence="15">The sequence shown here is derived from an EMBL/GenBank/DDBJ whole genome shotgun (WGS) entry which is preliminary data.</text>
</comment>
<dbReference type="SUPFAM" id="SSF56935">
    <property type="entry name" value="Porins"/>
    <property type="match status" value="1"/>
</dbReference>
<dbReference type="InterPro" id="IPR012910">
    <property type="entry name" value="Plug_dom"/>
</dbReference>
<evidence type="ECO:0000259" key="14">
    <source>
        <dbReference type="Pfam" id="PF07715"/>
    </source>
</evidence>
<feature type="domain" description="TonB-dependent receptor-like beta-barrel" evidence="13">
    <location>
        <begin position="429"/>
        <end position="798"/>
    </location>
</feature>
<gene>
    <name evidence="15" type="ORF">F0L74_28045</name>
</gene>
<comment type="subcellular location">
    <subcellularLocation>
        <location evidence="1 10">Cell outer membrane</location>
        <topology evidence="1 10">Multi-pass membrane protein</topology>
    </subcellularLocation>
</comment>
<sequence>MKNAYKQLTACTASSLLFLALVLAGNSAAAQTGRHPLSGKVTAAKDNSPLPGASIKVRGTSNGTVTTATGDFTLQVNDADTLEISLIGFSRQQVPVNGRNSLTIALSDGTTGLDEIVVVGYGTEKKRLNTGAIGSVKGAALEETHTLRVDQALQGQTAGIQVTSNSAQPGEGMKVRIRGTGTIGNSDPLYIVDGVPTGDISYLNSSDVASMDVLKDAASAAIYGSRAANGVVIITTKKGHKGAMQVSYDGFYGVQNPARKLPLLDAHEYAVILNEAAINSNRAPYFSVDQINQLGKGTDWQEAVFNKNAPTQSHTLNLSGGSEKSVYSSSLSYMKQDGTIGFPGQSQYERLAFRLSSEHNMYKDIVKFGENFTYTLSNKRGVGVGNIYNNTLHSIVNVSPLFPVYDSLGNYAKSPFNADEANPVAVMDFQNQNKNKTDRVLGNAYLEIKPIKGLTLRSDFGLDLNYTTNNSFLPVYDLATNITNDHSRATMGINRTSTWNWDNTISYRHDFGLHSATVLVGTTANETTTFFVNGFKEDVTIPDLDHSIINNGTNEDTKQINGNRTEDALLSYFGRVNYNYAEKYLFTAIFRRDGSTRFGANNRYGTFPSFSVGWVATNEDFMKMRWLDFLKVRASWGRNGNLPAVYAYDNIATTNYLYMATITSLYQDYYFGQNDTKFIGSSPDRVPNPDLKWETSEQVNAGFDAQLFKDFSLTLDWYRKTTKDWIITVPVPAIAGTKPPTVNGGSVKNEGVEIALGYNHQFGDFRFGINGNVTFNKNTVVDIPNPEKVIVGDANVTFVGIDELFRTQQGFPVGYFYGLKTNGIFQNEKEIQSYTGKNGTLIQPNAKPGDVRFVDLNGDGVIDSRDKTEIGNPNPDVSYGLNLNLGYKGFDLSVFLYGVSGNQVYSGIRDYAGPLSNYTTEILGRWHGEGTSNTLPRMTLGDEPNQNWTRSSDLYVKDASFLRVRSINLGYDFKRTLFPRLPMQQLRIYVSGSNLFTFTKYKGMDPEIGYGPYPWASGIDIGTYPQPKTVIVGLNARF</sequence>
<evidence type="ECO:0000259" key="13">
    <source>
        <dbReference type="Pfam" id="PF00593"/>
    </source>
</evidence>
<feature type="signal peptide" evidence="12">
    <location>
        <begin position="1"/>
        <end position="29"/>
    </location>
</feature>
<feature type="domain" description="TonB-dependent receptor plug" evidence="14">
    <location>
        <begin position="127"/>
        <end position="231"/>
    </location>
</feature>
<evidence type="ECO:0000256" key="4">
    <source>
        <dbReference type="ARBA" id="ARBA00022692"/>
    </source>
</evidence>
<dbReference type="NCBIfam" id="TIGR04056">
    <property type="entry name" value="OMP_RagA_SusC"/>
    <property type="match status" value="1"/>
</dbReference>
<dbReference type="GO" id="GO:0009279">
    <property type="term" value="C:cell outer membrane"/>
    <property type="evidence" value="ECO:0007669"/>
    <property type="project" value="UniProtKB-SubCell"/>
</dbReference>
<organism evidence="15 16">
    <name type="scientific">Chitinophaga agrisoli</name>
    <dbReference type="NCBI Taxonomy" id="2607653"/>
    <lineage>
        <taxon>Bacteria</taxon>
        <taxon>Pseudomonadati</taxon>
        <taxon>Bacteroidota</taxon>
        <taxon>Chitinophagia</taxon>
        <taxon>Chitinophagales</taxon>
        <taxon>Chitinophagaceae</taxon>
        <taxon>Chitinophaga</taxon>
    </lineage>
</organism>
<proteinExistence type="inferred from homology"/>
<dbReference type="Gene3D" id="2.60.40.1120">
    <property type="entry name" value="Carboxypeptidase-like, regulatory domain"/>
    <property type="match status" value="1"/>
</dbReference>
<keyword evidence="8 15" id="KW-0675">Receptor</keyword>
<comment type="similarity">
    <text evidence="10 11">Belongs to the TonB-dependent receptor family.</text>
</comment>
<dbReference type="Pfam" id="PF13715">
    <property type="entry name" value="CarbopepD_reg_2"/>
    <property type="match status" value="1"/>
</dbReference>
<evidence type="ECO:0000313" key="15">
    <source>
        <dbReference type="EMBL" id="KAA2240032.1"/>
    </source>
</evidence>
<dbReference type="InterPro" id="IPR023996">
    <property type="entry name" value="TonB-dep_OMP_SusC/RagA"/>
</dbReference>
<evidence type="ECO:0000256" key="10">
    <source>
        <dbReference type="PROSITE-ProRule" id="PRU01360"/>
    </source>
</evidence>
<evidence type="ECO:0000256" key="11">
    <source>
        <dbReference type="RuleBase" id="RU003357"/>
    </source>
</evidence>
<dbReference type="InterPro" id="IPR023997">
    <property type="entry name" value="TonB-dep_OMP_SusC/RagA_CS"/>
</dbReference>
<keyword evidence="2 10" id="KW-0813">Transport</keyword>
<dbReference type="Pfam" id="PF07715">
    <property type="entry name" value="Plug"/>
    <property type="match status" value="1"/>
</dbReference>
<dbReference type="GO" id="GO:0044718">
    <property type="term" value="P:siderophore transmembrane transport"/>
    <property type="evidence" value="ECO:0007669"/>
    <property type="project" value="TreeGrafter"/>
</dbReference>
<dbReference type="EMBL" id="VUOC01000004">
    <property type="protein sequence ID" value="KAA2240032.1"/>
    <property type="molecule type" value="Genomic_DNA"/>
</dbReference>
<evidence type="ECO:0000256" key="9">
    <source>
        <dbReference type="ARBA" id="ARBA00023237"/>
    </source>
</evidence>
<dbReference type="PANTHER" id="PTHR30069">
    <property type="entry name" value="TONB-DEPENDENT OUTER MEMBRANE RECEPTOR"/>
    <property type="match status" value="1"/>
</dbReference>
<dbReference type="PROSITE" id="PS52016">
    <property type="entry name" value="TONB_DEPENDENT_REC_3"/>
    <property type="match status" value="1"/>
</dbReference>
<dbReference type="Proteomes" id="UP000324611">
    <property type="component" value="Unassembled WGS sequence"/>
</dbReference>
<keyword evidence="6 11" id="KW-0798">TonB box</keyword>
<evidence type="ECO:0000256" key="6">
    <source>
        <dbReference type="ARBA" id="ARBA00023077"/>
    </source>
</evidence>
<protein>
    <submittedName>
        <fullName evidence="15">TonB-dependent receptor</fullName>
    </submittedName>
</protein>
<evidence type="ECO:0000256" key="12">
    <source>
        <dbReference type="SAM" id="SignalP"/>
    </source>
</evidence>
<dbReference type="InterPro" id="IPR037066">
    <property type="entry name" value="Plug_dom_sf"/>
</dbReference>
<dbReference type="GO" id="GO:0015344">
    <property type="term" value="F:siderophore uptake transmembrane transporter activity"/>
    <property type="evidence" value="ECO:0007669"/>
    <property type="project" value="TreeGrafter"/>
</dbReference>
<dbReference type="Pfam" id="PF00593">
    <property type="entry name" value="TonB_dep_Rec_b-barrel"/>
    <property type="match status" value="1"/>
</dbReference>
<name>A0A5B2VNZ7_9BACT</name>
<keyword evidence="9 10" id="KW-0998">Cell outer membrane</keyword>
<evidence type="ECO:0000256" key="8">
    <source>
        <dbReference type="ARBA" id="ARBA00023170"/>
    </source>
</evidence>
<dbReference type="InterPro" id="IPR000531">
    <property type="entry name" value="Beta-barrel_TonB"/>
</dbReference>
<keyword evidence="3 10" id="KW-1134">Transmembrane beta strand</keyword>
<dbReference type="Gene3D" id="2.40.170.20">
    <property type="entry name" value="TonB-dependent receptor, beta-barrel domain"/>
    <property type="match status" value="1"/>
</dbReference>
<evidence type="ECO:0000256" key="5">
    <source>
        <dbReference type="ARBA" id="ARBA00022729"/>
    </source>
</evidence>
<keyword evidence="5 12" id="KW-0732">Signal</keyword>
<reference evidence="15 16" key="1">
    <citation type="submission" date="2019-09" db="EMBL/GenBank/DDBJ databases">
        <title>Chitinophaga ginsengihumi sp. nov., isolated from soil of ginseng rhizosphere.</title>
        <authorList>
            <person name="Lee J."/>
        </authorList>
    </citation>
    <scope>NUCLEOTIDE SEQUENCE [LARGE SCALE GENOMIC DNA]</scope>
    <source>
        <strain evidence="15 16">BN140078</strain>
    </source>
</reference>
<reference evidence="15 16" key="2">
    <citation type="submission" date="2019-09" db="EMBL/GenBank/DDBJ databases">
        <authorList>
            <person name="Jin C."/>
        </authorList>
    </citation>
    <scope>NUCLEOTIDE SEQUENCE [LARGE SCALE GENOMIC DNA]</scope>
    <source>
        <strain evidence="15 16">BN140078</strain>
    </source>
</reference>
<dbReference type="InterPro" id="IPR039426">
    <property type="entry name" value="TonB-dep_rcpt-like"/>
</dbReference>
<keyword evidence="4 10" id="KW-0812">Transmembrane</keyword>
<evidence type="ECO:0000256" key="2">
    <source>
        <dbReference type="ARBA" id="ARBA00022448"/>
    </source>
</evidence>
<evidence type="ECO:0000313" key="16">
    <source>
        <dbReference type="Proteomes" id="UP000324611"/>
    </source>
</evidence>
<dbReference type="AlphaFoldDB" id="A0A5B2VNZ7"/>
<evidence type="ECO:0000256" key="3">
    <source>
        <dbReference type="ARBA" id="ARBA00022452"/>
    </source>
</evidence>
<dbReference type="InterPro" id="IPR036942">
    <property type="entry name" value="Beta-barrel_TonB_sf"/>
</dbReference>
<accession>A0A5B2VNZ7</accession>
<dbReference type="NCBIfam" id="TIGR04057">
    <property type="entry name" value="SusC_RagA_signa"/>
    <property type="match status" value="1"/>
</dbReference>
<keyword evidence="16" id="KW-1185">Reference proteome</keyword>
<dbReference type="RefSeq" id="WP_149841209.1">
    <property type="nucleotide sequence ID" value="NZ_VUOC01000004.1"/>
</dbReference>
<feature type="chain" id="PRO_5023020405" evidence="12">
    <location>
        <begin position="30"/>
        <end position="1038"/>
    </location>
</feature>
<evidence type="ECO:0000256" key="1">
    <source>
        <dbReference type="ARBA" id="ARBA00004571"/>
    </source>
</evidence>
<evidence type="ECO:0000256" key="7">
    <source>
        <dbReference type="ARBA" id="ARBA00023136"/>
    </source>
</evidence>
<dbReference type="Gene3D" id="2.170.130.10">
    <property type="entry name" value="TonB-dependent receptor, plug domain"/>
    <property type="match status" value="1"/>
</dbReference>